<proteinExistence type="predicted"/>
<evidence type="ECO:0000313" key="3">
    <source>
        <dbReference type="Proteomes" id="UP000199595"/>
    </source>
</evidence>
<sequence length="151" mass="18063">MQKRKNKRVSLIIQEGKLKSVYPNSKISRNRENSLKWVGVIKPTPLSQEYEVKLVYRINKGVDVYITNPKELMLYNGKKELPHVYSTKKQKLCLYFPKYREWTVEQLYTDSIIPWTSEWLMHYELWLITGFWNGGGKHPPKNKEKDKTEKE</sequence>
<dbReference type="InterPro" id="IPR058588">
    <property type="entry name" value="E2-CBASS"/>
</dbReference>
<dbReference type="STRING" id="762486.SAMN05444411_101845"/>
<feature type="domain" description="Type II CBASS E2 protein" evidence="1">
    <location>
        <begin position="15"/>
        <end position="139"/>
    </location>
</feature>
<evidence type="ECO:0000313" key="2">
    <source>
        <dbReference type="EMBL" id="SDW49043.1"/>
    </source>
</evidence>
<dbReference type="AlphaFoldDB" id="A0A1H2TYE8"/>
<dbReference type="Proteomes" id="UP000199595">
    <property type="component" value="Unassembled WGS sequence"/>
</dbReference>
<organism evidence="2 3">
    <name type="scientific">Lutibacter oricola</name>
    <dbReference type="NCBI Taxonomy" id="762486"/>
    <lineage>
        <taxon>Bacteria</taxon>
        <taxon>Pseudomonadati</taxon>
        <taxon>Bacteroidota</taxon>
        <taxon>Flavobacteriia</taxon>
        <taxon>Flavobacteriales</taxon>
        <taxon>Flavobacteriaceae</taxon>
        <taxon>Lutibacter</taxon>
    </lineage>
</organism>
<dbReference type="Pfam" id="PF26395">
    <property type="entry name" value="E2-CBASS"/>
    <property type="match status" value="1"/>
</dbReference>
<dbReference type="RefSeq" id="WP_217633380.1">
    <property type="nucleotide sequence ID" value="NZ_FNNJ01000001.1"/>
</dbReference>
<name>A0A1H2TYE8_9FLAO</name>
<dbReference type="EMBL" id="FNNJ01000001">
    <property type="protein sequence ID" value="SDW49043.1"/>
    <property type="molecule type" value="Genomic_DNA"/>
</dbReference>
<accession>A0A1H2TYE8</accession>
<protein>
    <recommendedName>
        <fullName evidence="1">Type II CBASS E2 protein domain-containing protein</fullName>
    </recommendedName>
</protein>
<keyword evidence="3" id="KW-1185">Reference proteome</keyword>
<reference evidence="2 3" key="1">
    <citation type="submission" date="2016-10" db="EMBL/GenBank/DDBJ databases">
        <authorList>
            <person name="de Groot N.N."/>
        </authorList>
    </citation>
    <scope>NUCLEOTIDE SEQUENCE [LARGE SCALE GENOMIC DNA]</scope>
    <source>
        <strain evidence="2 3">DSM 24956</strain>
    </source>
</reference>
<gene>
    <name evidence="2" type="ORF">SAMN05444411_101845</name>
</gene>
<evidence type="ECO:0000259" key="1">
    <source>
        <dbReference type="Pfam" id="PF26395"/>
    </source>
</evidence>